<evidence type="ECO:0000313" key="2">
    <source>
        <dbReference type="EMBL" id="MPC52980.1"/>
    </source>
</evidence>
<evidence type="ECO:0000256" key="1">
    <source>
        <dbReference type="SAM" id="MobiDB-lite"/>
    </source>
</evidence>
<dbReference type="AlphaFoldDB" id="A0A5B7FYW2"/>
<comment type="caution">
    <text evidence="2">The sequence shown here is derived from an EMBL/GenBank/DDBJ whole genome shotgun (WGS) entry which is preliminary data.</text>
</comment>
<organism evidence="2 3">
    <name type="scientific">Portunus trituberculatus</name>
    <name type="common">Swimming crab</name>
    <name type="synonym">Neptunus trituberculatus</name>
    <dbReference type="NCBI Taxonomy" id="210409"/>
    <lineage>
        <taxon>Eukaryota</taxon>
        <taxon>Metazoa</taxon>
        <taxon>Ecdysozoa</taxon>
        <taxon>Arthropoda</taxon>
        <taxon>Crustacea</taxon>
        <taxon>Multicrustacea</taxon>
        <taxon>Malacostraca</taxon>
        <taxon>Eumalacostraca</taxon>
        <taxon>Eucarida</taxon>
        <taxon>Decapoda</taxon>
        <taxon>Pleocyemata</taxon>
        <taxon>Brachyura</taxon>
        <taxon>Eubrachyura</taxon>
        <taxon>Portunoidea</taxon>
        <taxon>Portunidae</taxon>
        <taxon>Portuninae</taxon>
        <taxon>Portunus</taxon>
    </lineage>
</organism>
<accession>A0A5B7FYW2</accession>
<reference evidence="2 3" key="1">
    <citation type="submission" date="2019-05" db="EMBL/GenBank/DDBJ databases">
        <title>Another draft genome of Portunus trituberculatus and its Hox gene families provides insights of decapod evolution.</title>
        <authorList>
            <person name="Jeong J.-H."/>
            <person name="Song I."/>
            <person name="Kim S."/>
            <person name="Choi T."/>
            <person name="Kim D."/>
            <person name="Ryu S."/>
            <person name="Kim W."/>
        </authorList>
    </citation>
    <scope>NUCLEOTIDE SEQUENCE [LARGE SCALE GENOMIC DNA]</scope>
    <source>
        <tissue evidence="2">Muscle</tissue>
    </source>
</reference>
<keyword evidence="3" id="KW-1185">Reference proteome</keyword>
<sequence length="74" mass="8164">MQRSEGTAAKKWVRLTDRQTRSRSPGQQQHRVTCVLVSGTHSTTARPVCRGLLKLWLGTLWVGRGTSAVHGRGP</sequence>
<name>A0A5B7FYW2_PORTR</name>
<dbReference type="Proteomes" id="UP000324222">
    <property type="component" value="Unassembled WGS sequence"/>
</dbReference>
<evidence type="ECO:0000313" key="3">
    <source>
        <dbReference type="Proteomes" id="UP000324222"/>
    </source>
</evidence>
<protein>
    <submittedName>
        <fullName evidence="2">Uncharacterized protein</fullName>
    </submittedName>
</protein>
<proteinExistence type="predicted"/>
<feature type="region of interest" description="Disordered" evidence="1">
    <location>
        <begin position="1"/>
        <end position="29"/>
    </location>
</feature>
<gene>
    <name evidence="2" type="ORF">E2C01_046862</name>
</gene>
<dbReference type="EMBL" id="VSRR010011301">
    <property type="protein sequence ID" value="MPC52980.1"/>
    <property type="molecule type" value="Genomic_DNA"/>
</dbReference>